<proteinExistence type="predicted"/>
<evidence type="ECO:0000313" key="1">
    <source>
        <dbReference type="EMBL" id="MEE8657910.1"/>
    </source>
</evidence>
<protein>
    <submittedName>
        <fullName evidence="1">Uncharacterized protein</fullName>
    </submittedName>
</protein>
<sequence>MDKARILCGICPGDSKCRYKAQVKDKKQKSENAKAHGVV</sequence>
<comment type="caution">
    <text evidence="1">The sequence shown here is derived from an EMBL/GenBank/DDBJ whole genome shotgun (WGS) entry which is preliminary data.</text>
</comment>
<evidence type="ECO:0000313" key="2">
    <source>
        <dbReference type="Proteomes" id="UP001312908"/>
    </source>
</evidence>
<accession>A0ABU7U0E2</accession>
<gene>
    <name evidence="1" type="ORF">DOFOFD_02620</name>
</gene>
<dbReference type="EMBL" id="JAWJZY010000001">
    <property type="protein sequence ID" value="MEE8657910.1"/>
    <property type="molecule type" value="Genomic_DNA"/>
</dbReference>
<dbReference type="Proteomes" id="UP001312908">
    <property type="component" value="Unassembled WGS sequence"/>
</dbReference>
<keyword evidence="2" id="KW-1185">Reference proteome</keyword>
<organism evidence="1 2">
    <name type="scientific">Sorlinia euscelidii</name>
    <dbReference type="NCBI Taxonomy" id="3081148"/>
    <lineage>
        <taxon>Bacteria</taxon>
        <taxon>Pseudomonadati</taxon>
        <taxon>Pseudomonadota</taxon>
        <taxon>Alphaproteobacteria</taxon>
        <taxon>Acetobacterales</taxon>
        <taxon>Acetobacteraceae</taxon>
        <taxon>Sorlinia</taxon>
    </lineage>
</organism>
<name>A0ABU7U0E2_9PROT</name>
<reference evidence="1 2" key="1">
    <citation type="submission" date="2023-10" db="EMBL/GenBank/DDBJ databases">
        <title>Sorlinia euscelidii gen. nov., sp. nov., an acetic acid bacteria isolated from the gut of Euscelidius variegatus emitter.</title>
        <authorList>
            <person name="Michoud G."/>
            <person name="Marasco R."/>
            <person name="Seferji K."/>
            <person name="Gonella E."/>
            <person name="Garuglieri E."/>
            <person name="Alma A."/>
            <person name="Mapelli F."/>
            <person name="Borin S."/>
            <person name="Daffonchio D."/>
            <person name="Crotti E."/>
        </authorList>
    </citation>
    <scope>NUCLEOTIDE SEQUENCE [LARGE SCALE GENOMIC DNA]</scope>
    <source>
        <strain evidence="1 2">EV16P</strain>
    </source>
</reference>